<organism evidence="2 3">
    <name type="scientific">Acrobeloides nanus</name>
    <dbReference type="NCBI Taxonomy" id="290746"/>
    <lineage>
        <taxon>Eukaryota</taxon>
        <taxon>Metazoa</taxon>
        <taxon>Ecdysozoa</taxon>
        <taxon>Nematoda</taxon>
        <taxon>Chromadorea</taxon>
        <taxon>Rhabditida</taxon>
        <taxon>Tylenchina</taxon>
        <taxon>Cephalobomorpha</taxon>
        <taxon>Cephaloboidea</taxon>
        <taxon>Cephalobidae</taxon>
        <taxon>Acrobeloides</taxon>
    </lineage>
</organism>
<feature type="transmembrane region" description="Helical" evidence="1">
    <location>
        <begin position="177"/>
        <end position="197"/>
    </location>
</feature>
<accession>A0A914EJU3</accession>
<dbReference type="WBParaSite" id="ACRNAN_scaffold842.g25298.t1">
    <property type="protein sequence ID" value="ACRNAN_scaffold842.g25298.t1"/>
    <property type="gene ID" value="ACRNAN_scaffold842.g25298"/>
</dbReference>
<keyword evidence="1" id="KW-0472">Membrane</keyword>
<keyword evidence="2" id="KW-1185">Reference proteome</keyword>
<evidence type="ECO:0000256" key="1">
    <source>
        <dbReference type="SAM" id="Phobius"/>
    </source>
</evidence>
<reference evidence="3" key="1">
    <citation type="submission" date="2022-11" db="UniProtKB">
        <authorList>
            <consortium name="WormBaseParasite"/>
        </authorList>
    </citation>
    <scope>IDENTIFICATION</scope>
</reference>
<proteinExistence type="predicted"/>
<evidence type="ECO:0000313" key="2">
    <source>
        <dbReference type="Proteomes" id="UP000887540"/>
    </source>
</evidence>
<sequence length="275" mass="31780">MVSAAIIICQFPNTILFASFGRSFGQLFVLIDKYMAESDGMNFTSKNASMVYEKNGINEDRLREIDVYHDRLWTLFVAEVVELIFPAINLLLFCWLCPVLSLLLSISQAFMIYVTLEKSVFQIRFNLAKLISTLLEVNRDGRYPIESFFECEFFNDDDIVKPPCFGTIHEQVVSPTIIDLLIVLHVVPVVFCLYLLIKNLTNNKTEHLFLYIESLDPGTKKRYLPENKRTIKESLNDMLGDFDIKFKSKGKFEEHLVQVETGEKKKEASNVETRF</sequence>
<feature type="transmembrane region" description="Helical" evidence="1">
    <location>
        <begin position="99"/>
        <end position="116"/>
    </location>
</feature>
<dbReference type="Proteomes" id="UP000887540">
    <property type="component" value="Unplaced"/>
</dbReference>
<protein>
    <submittedName>
        <fullName evidence="3">Uncharacterized protein</fullName>
    </submittedName>
</protein>
<name>A0A914EJU3_9BILA</name>
<keyword evidence="1" id="KW-1133">Transmembrane helix</keyword>
<dbReference type="AlphaFoldDB" id="A0A914EJU3"/>
<keyword evidence="1" id="KW-0812">Transmembrane</keyword>
<evidence type="ECO:0000313" key="3">
    <source>
        <dbReference type="WBParaSite" id="ACRNAN_scaffold842.g25298.t1"/>
    </source>
</evidence>